<name>A0A0F9A464_9ZZZZ</name>
<dbReference type="AlphaFoldDB" id="A0A0F9A464"/>
<organism evidence="1">
    <name type="scientific">marine sediment metagenome</name>
    <dbReference type="NCBI Taxonomy" id="412755"/>
    <lineage>
        <taxon>unclassified sequences</taxon>
        <taxon>metagenomes</taxon>
        <taxon>ecological metagenomes</taxon>
    </lineage>
</organism>
<reference evidence="1" key="1">
    <citation type="journal article" date="2015" name="Nature">
        <title>Complex archaea that bridge the gap between prokaryotes and eukaryotes.</title>
        <authorList>
            <person name="Spang A."/>
            <person name="Saw J.H."/>
            <person name="Jorgensen S.L."/>
            <person name="Zaremba-Niedzwiedzka K."/>
            <person name="Martijn J."/>
            <person name="Lind A.E."/>
            <person name="van Eijk R."/>
            <person name="Schleper C."/>
            <person name="Guy L."/>
            <person name="Ettema T.J."/>
        </authorList>
    </citation>
    <scope>NUCLEOTIDE SEQUENCE</scope>
</reference>
<evidence type="ECO:0000313" key="1">
    <source>
        <dbReference type="EMBL" id="KKK73374.1"/>
    </source>
</evidence>
<feature type="non-terminal residue" evidence="1">
    <location>
        <position position="296"/>
    </location>
</feature>
<gene>
    <name evidence="1" type="ORF">LCGC14_2894460</name>
</gene>
<comment type="caution">
    <text evidence="1">The sequence shown here is derived from an EMBL/GenBank/DDBJ whole genome shotgun (WGS) entry which is preliminary data.</text>
</comment>
<accession>A0A0F9A464</accession>
<protein>
    <submittedName>
        <fullName evidence="1">Uncharacterized protein</fullName>
    </submittedName>
</protein>
<dbReference type="EMBL" id="LAZR01056812">
    <property type="protein sequence ID" value="KKK73374.1"/>
    <property type="molecule type" value="Genomic_DNA"/>
</dbReference>
<proteinExistence type="predicted"/>
<sequence length="296" mass="32691">MLQLDATWMDNISNRIWPIPLLVIKAAGNRVYSNRDVSDITASVFGPAEDPVISFENRVISFGQITKKVFDFTQTIVQGFNKKTLQIATVVLNNSDREVSVLVNRERWHNKTLEIYLAYADSTAKLKIFEGVIQDILYSLDREMITLKATETGYDQIFKPIRVVDLVTALPLTGRGPNLEIPVVYGEVDNPTSTTLPDMGAWEAPALGLSVAPAGLWFGYAAHEVLGTAFNTPRVWYDEVESTNFIFVPNSTVFQSPEGNNLALIFTTSTAALRGRVTVRGKGKPTSAASTVLMEN</sequence>